<gene>
    <name evidence="2" type="ORF">CJ301_14505</name>
</gene>
<evidence type="ECO:0000256" key="1">
    <source>
        <dbReference type="SAM" id="Phobius"/>
    </source>
</evidence>
<feature type="transmembrane region" description="Helical" evidence="1">
    <location>
        <begin position="93"/>
        <end position="110"/>
    </location>
</feature>
<proteinExistence type="predicted"/>
<keyword evidence="1" id="KW-0472">Membrane</keyword>
<dbReference type="AlphaFoldDB" id="A0A2G1MDJ3"/>
<name>A0A2G1MDJ3_9RHOB</name>
<keyword evidence="3" id="KW-1185">Reference proteome</keyword>
<protein>
    <submittedName>
        <fullName evidence="2">Uncharacterized protein</fullName>
    </submittedName>
</protein>
<feature type="transmembrane region" description="Helical" evidence="1">
    <location>
        <begin position="43"/>
        <end position="65"/>
    </location>
</feature>
<evidence type="ECO:0000313" key="3">
    <source>
        <dbReference type="Proteomes" id="UP000221860"/>
    </source>
</evidence>
<keyword evidence="1" id="KW-0812">Transmembrane</keyword>
<dbReference type="Proteomes" id="UP000221860">
    <property type="component" value="Unassembled WGS sequence"/>
</dbReference>
<evidence type="ECO:0000313" key="2">
    <source>
        <dbReference type="EMBL" id="PHP26805.1"/>
    </source>
</evidence>
<dbReference type="EMBL" id="NQWH01000025">
    <property type="protein sequence ID" value="PHP26805.1"/>
    <property type="molecule type" value="Genomic_DNA"/>
</dbReference>
<dbReference type="RefSeq" id="WP_099278098.1">
    <property type="nucleotide sequence ID" value="NZ_KZ304968.1"/>
</dbReference>
<dbReference type="OrthoDB" id="7835223at2"/>
<feature type="transmembrane region" description="Helical" evidence="1">
    <location>
        <begin position="6"/>
        <end position="23"/>
    </location>
</feature>
<accession>A0A2G1MDJ3</accession>
<organism evidence="2 3">
    <name type="scientific">Limimaricola cinnabarinus</name>
    <dbReference type="NCBI Taxonomy" id="1125964"/>
    <lineage>
        <taxon>Bacteria</taxon>
        <taxon>Pseudomonadati</taxon>
        <taxon>Pseudomonadota</taxon>
        <taxon>Alphaproteobacteria</taxon>
        <taxon>Rhodobacterales</taxon>
        <taxon>Paracoccaceae</taxon>
        <taxon>Limimaricola</taxon>
    </lineage>
</organism>
<keyword evidence="1" id="KW-1133">Transmembrane helix</keyword>
<sequence length="118" mass="12322">MTAPLPLLAASWISGLGIGLVLLRIKARAPGLASMAAMGWMRVGMVTSGAMFVANALPGAFLAWVTWNPIFHAVDQARGLAFANYMARHSEAWPAYAFAALLVGLVANRAKRGPGTGA</sequence>
<comment type="caution">
    <text evidence="2">The sequence shown here is derived from an EMBL/GenBank/DDBJ whole genome shotgun (WGS) entry which is preliminary data.</text>
</comment>
<reference evidence="2 3" key="1">
    <citation type="submission" date="2017-08" db="EMBL/GenBank/DDBJ databases">
        <title>Draft Genome Sequence of Loktanella cinnabarina Strain XM1, Isolated from Coastal Surface Water.</title>
        <authorList>
            <person name="Ma R."/>
            <person name="Wang J."/>
            <person name="Wang Q."/>
            <person name="Ma Z."/>
            <person name="Li J."/>
            <person name="Chen L."/>
        </authorList>
    </citation>
    <scope>NUCLEOTIDE SEQUENCE [LARGE SCALE GENOMIC DNA]</scope>
    <source>
        <strain evidence="2 3">XM1</strain>
    </source>
</reference>